<evidence type="ECO:0000313" key="10">
    <source>
        <dbReference type="Proteomes" id="UP001284601"/>
    </source>
</evidence>
<comment type="caution">
    <text evidence="9">The sequence shown here is derived from an EMBL/GenBank/DDBJ whole genome shotgun (WGS) entry which is preliminary data.</text>
</comment>
<proteinExistence type="predicted"/>
<dbReference type="InterPro" id="IPR050979">
    <property type="entry name" value="LD-transpeptidase"/>
</dbReference>
<evidence type="ECO:0000256" key="3">
    <source>
        <dbReference type="ARBA" id="ARBA00022960"/>
    </source>
</evidence>
<dbReference type="EMBL" id="JAWSTH010000097">
    <property type="protein sequence ID" value="MDW5597673.1"/>
    <property type="molecule type" value="Genomic_DNA"/>
</dbReference>
<dbReference type="CDD" id="cd16913">
    <property type="entry name" value="YkuD_like"/>
    <property type="match status" value="1"/>
</dbReference>
<evidence type="ECO:0000256" key="5">
    <source>
        <dbReference type="ARBA" id="ARBA00023316"/>
    </source>
</evidence>
<evidence type="ECO:0000259" key="8">
    <source>
        <dbReference type="PROSITE" id="PS52029"/>
    </source>
</evidence>
<dbReference type="Proteomes" id="UP001284601">
    <property type="component" value="Unassembled WGS sequence"/>
</dbReference>
<keyword evidence="2 9" id="KW-0808">Transferase</keyword>
<keyword evidence="3 6" id="KW-0133">Cell shape</keyword>
<feature type="region of interest" description="Disordered" evidence="7">
    <location>
        <begin position="1"/>
        <end position="24"/>
    </location>
</feature>
<name>A0ABU4HWS2_9ACTN</name>
<keyword evidence="4 6" id="KW-0573">Peptidoglycan synthesis</keyword>
<dbReference type="PROSITE" id="PS52029">
    <property type="entry name" value="LD_TPASE"/>
    <property type="match status" value="1"/>
</dbReference>
<evidence type="ECO:0000256" key="6">
    <source>
        <dbReference type="PROSITE-ProRule" id="PRU01373"/>
    </source>
</evidence>
<dbReference type="EC" id="2.-.-.-" evidence="9"/>
<dbReference type="GO" id="GO:0016740">
    <property type="term" value="F:transferase activity"/>
    <property type="evidence" value="ECO:0007669"/>
    <property type="project" value="UniProtKB-KW"/>
</dbReference>
<reference evidence="9 10" key="2">
    <citation type="submission" date="2023-10" db="EMBL/GenBank/DDBJ databases">
        <authorList>
            <person name="Han X.F."/>
        </authorList>
    </citation>
    <scope>NUCLEOTIDE SEQUENCE [LARGE SCALE GENOMIC DNA]</scope>
    <source>
        <strain evidence="9 10">KCTC 39840</strain>
    </source>
</reference>
<dbReference type="InterPro" id="IPR005490">
    <property type="entry name" value="LD_TPept_cat_dom"/>
</dbReference>
<keyword evidence="10" id="KW-1185">Reference proteome</keyword>
<evidence type="ECO:0000256" key="2">
    <source>
        <dbReference type="ARBA" id="ARBA00022679"/>
    </source>
</evidence>
<protein>
    <submittedName>
        <fullName evidence="9">L,D-transpeptidase</fullName>
        <ecNumber evidence="9">2.-.-.-</ecNumber>
    </submittedName>
</protein>
<reference evidence="10" key="1">
    <citation type="submission" date="2023-07" db="EMBL/GenBank/DDBJ databases">
        <title>Conexibacter stalactiti sp. nov., isolated from stalactites in a lava cave and emended description of the genus Conexibacter.</title>
        <authorList>
            <person name="Lee S.D."/>
        </authorList>
    </citation>
    <scope>NUCLEOTIDE SEQUENCE [LARGE SCALE GENOMIC DNA]</scope>
    <source>
        <strain evidence="10">KCTC 39840</strain>
    </source>
</reference>
<dbReference type="InterPro" id="IPR038063">
    <property type="entry name" value="Transpep_catalytic_dom"/>
</dbReference>
<dbReference type="RefSeq" id="WP_318600139.1">
    <property type="nucleotide sequence ID" value="NZ_JAWSTH010000097.1"/>
</dbReference>
<dbReference type="SUPFAM" id="SSF141523">
    <property type="entry name" value="L,D-transpeptidase catalytic domain-like"/>
    <property type="match status" value="1"/>
</dbReference>
<feature type="active site" description="Nucleophile" evidence="6">
    <location>
        <position position="170"/>
    </location>
</feature>
<sequence length="194" mass="21169">VARAAVARAAPRRDAAPLQRVPRGTPERTRNLVLVLGSSHPTRAGVWVRVRLPGVRGRSGWLPRATLGGYTLVRTRLVVDRRRLRATLYRGRRPIFSAPVGIGRPGAPTPAGRFYVRDKLTRYRSSTYGPLAFGTSARAPGVTDWPAGGFVGIHGTDRPDLVPGRVSHGCIRLRNADVVRLGRLLPVGTPLRIR</sequence>
<evidence type="ECO:0000256" key="1">
    <source>
        <dbReference type="ARBA" id="ARBA00004752"/>
    </source>
</evidence>
<comment type="pathway">
    <text evidence="1 6">Cell wall biogenesis; peptidoglycan biosynthesis.</text>
</comment>
<dbReference type="Gene3D" id="2.40.440.10">
    <property type="entry name" value="L,D-transpeptidase catalytic domain-like"/>
    <property type="match status" value="1"/>
</dbReference>
<evidence type="ECO:0000313" key="9">
    <source>
        <dbReference type="EMBL" id="MDW5597673.1"/>
    </source>
</evidence>
<feature type="non-terminal residue" evidence="9">
    <location>
        <position position="1"/>
    </location>
</feature>
<gene>
    <name evidence="9" type="ORF">R7226_25200</name>
</gene>
<evidence type="ECO:0000256" key="4">
    <source>
        <dbReference type="ARBA" id="ARBA00022984"/>
    </source>
</evidence>
<dbReference type="PANTHER" id="PTHR30582">
    <property type="entry name" value="L,D-TRANSPEPTIDASE"/>
    <property type="match status" value="1"/>
</dbReference>
<dbReference type="Pfam" id="PF03734">
    <property type="entry name" value="YkuD"/>
    <property type="match status" value="1"/>
</dbReference>
<accession>A0ABU4HWS2</accession>
<evidence type="ECO:0000256" key="7">
    <source>
        <dbReference type="SAM" id="MobiDB-lite"/>
    </source>
</evidence>
<feature type="active site" description="Proton donor/acceptor" evidence="6">
    <location>
        <position position="154"/>
    </location>
</feature>
<keyword evidence="5 6" id="KW-0961">Cell wall biogenesis/degradation</keyword>
<feature type="domain" description="L,D-TPase catalytic" evidence="8">
    <location>
        <begin position="75"/>
        <end position="194"/>
    </location>
</feature>
<organism evidence="9 10">
    <name type="scientific">Conexibacter stalactiti</name>
    <dbReference type="NCBI Taxonomy" id="1940611"/>
    <lineage>
        <taxon>Bacteria</taxon>
        <taxon>Bacillati</taxon>
        <taxon>Actinomycetota</taxon>
        <taxon>Thermoleophilia</taxon>
        <taxon>Solirubrobacterales</taxon>
        <taxon>Conexibacteraceae</taxon>
        <taxon>Conexibacter</taxon>
    </lineage>
</organism>